<evidence type="ECO:0000313" key="5">
    <source>
        <dbReference type="Proteomes" id="UP000626109"/>
    </source>
</evidence>
<dbReference type="PANTHER" id="PTHR45740">
    <property type="entry name" value="POLY [ADP-RIBOSE] POLYMERASE"/>
    <property type="match status" value="1"/>
</dbReference>
<evidence type="ECO:0000256" key="1">
    <source>
        <dbReference type="SAM" id="MobiDB-lite"/>
    </source>
</evidence>
<comment type="caution">
    <text evidence="4">The sequence shown here is derived from an EMBL/GenBank/DDBJ whole genome shotgun (WGS) entry which is preliminary data.</text>
</comment>
<dbReference type="InterPro" id="IPR012317">
    <property type="entry name" value="Poly(ADP-ribose)pol_cat_dom"/>
</dbReference>
<organism evidence="4 5">
    <name type="scientific">Polarella glacialis</name>
    <name type="common">Dinoflagellate</name>
    <dbReference type="NCBI Taxonomy" id="89957"/>
    <lineage>
        <taxon>Eukaryota</taxon>
        <taxon>Sar</taxon>
        <taxon>Alveolata</taxon>
        <taxon>Dinophyceae</taxon>
        <taxon>Suessiales</taxon>
        <taxon>Suessiaceae</taxon>
        <taxon>Polarella</taxon>
    </lineage>
</organism>
<dbReference type="GO" id="GO:0003950">
    <property type="term" value="F:NAD+ poly-ADP-ribosyltransferase activity"/>
    <property type="evidence" value="ECO:0007669"/>
    <property type="project" value="InterPro"/>
</dbReference>
<name>A0A813I5R8_POLGL</name>
<proteinExistence type="predicted"/>
<feature type="transmembrane region" description="Helical" evidence="2">
    <location>
        <begin position="371"/>
        <end position="399"/>
    </location>
</feature>
<keyword evidence="2" id="KW-0472">Membrane</keyword>
<dbReference type="Proteomes" id="UP000626109">
    <property type="component" value="Unassembled WGS sequence"/>
</dbReference>
<reference evidence="4" key="1">
    <citation type="submission" date="2021-02" db="EMBL/GenBank/DDBJ databases">
        <authorList>
            <person name="Dougan E. K."/>
            <person name="Rhodes N."/>
            <person name="Thang M."/>
            <person name="Chan C."/>
        </authorList>
    </citation>
    <scope>NUCLEOTIDE SEQUENCE</scope>
</reference>
<dbReference type="PANTHER" id="PTHR45740:SF2">
    <property type="entry name" value="POLY [ADP-RIBOSE] POLYMERASE"/>
    <property type="match status" value="1"/>
</dbReference>
<keyword evidence="2" id="KW-0812">Transmembrane</keyword>
<keyword evidence="2" id="KW-1133">Transmembrane helix</keyword>
<dbReference type="GO" id="GO:0005634">
    <property type="term" value="C:nucleus"/>
    <property type="evidence" value="ECO:0007669"/>
    <property type="project" value="TreeGrafter"/>
</dbReference>
<sequence>MWKTRRPHHWETDGVPPCRRELAAWSEEGMAICSYFYEAMPEGVTVERVERWENQAGYMPFAAHRQAVTAETSGNNNNNNCNHGGIEDVELWLFHGTDAVDAVLENGFRISHANLDVRHNRYGLGVYFARDPRLAHYFAQSNRNKAVSAESAQQQQQLILARVVVGCCAPRVALRQQQQLLSPEHREPPPGFHSCTSDACPGREVIVFPGSPGTPAYPAYVLTCRCPLLSSNPYGKADLLRIDFEARRDAHAFQRYLRRFRPRLQQPMLATAIPPAASGSARSSSARNNIRRSNHGLSRGASGQMAAGGPSSGVPGGSNPQEPERPHIVNRRMSGPSVVGRLNNPFSSPAASGRGLTPGSPPGVSRATLEAAVISFVAVSAICYLFVACFLFLFVLVLLNLCYF</sequence>
<protein>
    <recommendedName>
        <fullName evidence="3">PARP catalytic domain-containing protein</fullName>
    </recommendedName>
</protein>
<dbReference type="SUPFAM" id="SSF56399">
    <property type="entry name" value="ADP-ribosylation"/>
    <property type="match status" value="1"/>
</dbReference>
<feature type="region of interest" description="Disordered" evidence="1">
    <location>
        <begin position="272"/>
        <end position="331"/>
    </location>
</feature>
<evidence type="ECO:0000313" key="4">
    <source>
        <dbReference type="EMBL" id="CAE8647368.1"/>
    </source>
</evidence>
<dbReference type="InterPro" id="IPR051712">
    <property type="entry name" value="ARTD-AVP"/>
</dbReference>
<dbReference type="GO" id="GO:1990404">
    <property type="term" value="F:NAD+-protein mono-ADP-ribosyltransferase activity"/>
    <property type="evidence" value="ECO:0007669"/>
    <property type="project" value="TreeGrafter"/>
</dbReference>
<evidence type="ECO:0000259" key="3">
    <source>
        <dbReference type="Pfam" id="PF00644"/>
    </source>
</evidence>
<evidence type="ECO:0000256" key="2">
    <source>
        <dbReference type="SAM" id="Phobius"/>
    </source>
</evidence>
<accession>A0A813I5R8</accession>
<gene>
    <name evidence="4" type="ORF">PGLA2088_LOCUS5620</name>
</gene>
<dbReference type="Pfam" id="PF00644">
    <property type="entry name" value="PARP"/>
    <property type="match status" value="1"/>
</dbReference>
<dbReference type="AlphaFoldDB" id="A0A813I5R8"/>
<feature type="domain" description="PARP catalytic" evidence="3">
    <location>
        <begin position="37"/>
        <end position="168"/>
    </location>
</feature>
<dbReference type="Gene3D" id="3.90.228.10">
    <property type="match status" value="1"/>
</dbReference>
<feature type="compositionally biased region" description="Low complexity" evidence="1">
    <location>
        <begin position="276"/>
        <end position="288"/>
    </location>
</feature>
<dbReference type="EMBL" id="CAJNNW010005380">
    <property type="protein sequence ID" value="CAE8647368.1"/>
    <property type="molecule type" value="Genomic_DNA"/>
</dbReference>